<protein>
    <submittedName>
        <fullName evidence="3">Tyrosine-protein phosphatase domain-containing protein</fullName>
    </submittedName>
</protein>
<keyword evidence="2" id="KW-1185">Reference proteome</keyword>
<name>A0A1I7T9F6_9PELO</name>
<proteinExistence type="predicted"/>
<feature type="compositionally biased region" description="Acidic residues" evidence="1">
    <location>
        <begin position="46"/>
        <end position="60"/>
    </location>
</feature>
<dbReference type="AlphaFoldDB" id="A0A1I7T9F6"/>
<reference evidence="3" key="1">
    <citation type="submission" date="2016-11" db="UniProtKB">
        <authorList>
            <consortium name="WormBaseParasite"/>
        </authorList>
    </citation>
    <scope>IDENTIFICATION</scope>
</reference>
<dbReference type="eggNOG" id="ENOG502THKW">
    <property type="taxonomic scope" value="Eukaryota"/>
</dbReference>
<feature type="compositionally biased region" description="Polar residues" evidence="1">
    <location>
        <begin position="1"/>
        <end position="14"/>
    </location>
</feature>
<evidence type="ECO:0000256" key="1">
    <source>
        <dbReference type="SAM" id="MobiDB-lite"/>
    </source>
</evidence>
<organism evidence="2 3">
    <name type="scientific">Caenorhabditis tropicalis</name>
    <dbReference type="NCBI Taxonomy" id="1561998"/>
    <lineage>
        <taxon>Eukaryota</taxon>
        <taxon>Metazoa</taxon>
        <taxon>Ecdysozoa</taxon>
        <taxon>Nematoda</taxon>
        <taxon>Chromadorea</taxon>
        <taxon>Rhabditida</taxon>
        <taxon>Rhabditina</taxon>
        <taxon>Rhabditomorpha</taxon>
        <taxon>Rhabditoidea</taxon>
        <taxon>Rhabditidae</taxon>
        <taxon>Peloderinae</taxon>
        <taxon>Caenorhabditis</taxon>
    </lineage>
</organism>
<evidence type="ECO:0000313" key="2">
    <source>
        <dbReference type="Proteomes" id="UP000095282"/>
    </source>
</evidence>
<sequence length="278" mass="32141">MGSKSSKNVQQLKCSKTLDSEGTTMSIEMENTQMEKENTRNKTLAIEEESEESSPEYSEELESRASSGIESEISQEDSGEEEEMDQENVPEEEESLEEELRSDRTVEDEEIQNYEIDSIREELSYQMDLNPDPSNSIDNQLDEQADVESLYSQPSSQVEEDERIVCGADTMEYDRLQNILSNEFLQENNISFGENSFELEEEQKSPYLDDYSSIEFSTSSYPIEKEYRQNGMIVFHVKRPFANEIQSFWKMVLEKRIPTIEICCDFIEGQSNNILSNV</sequence>
<feature type="region of interest" description="Disordered" evidence="1">
    <location>
        <begin position="1"/>
        <end position="114"/>
    </location>
</feature>
<dbReference type="Proteomes" id="UP000095282">
    <property type="component" value="Unplaced"/>
</dbReference>
<evidence type="ECO:0000313" key="3">
    <source>
        <dbReference type="WBParaSite" id="Csp11.Scaffold555.g3730.t1"/>
    </source>
</evidence>
<feature type="compositionally biased region" description="Acidic residues" evidence="1">
    <location>
        <begin position="73"/>
        <end position="97"/>
    </location>
</feature>
<feature type="compositionally biased region" description="Polar residues" evidence="1">
    <location>
        <begin position="20"/>
        <end position="32"/>
    </location>
</feature>
<accession>A0A1I7T9F6</accession>
<dbReference type="WBParaSite" id="Csp11.Scaffold555.g3730.t1">
    <property type="protein sequence ID" value="Csp11.Scaffold555.g3730.t1"/>
    <property type="gene ID" value="Csp11.Scaffold555.g3730"/>
</dbReference>